<feature type="region of interest" description="Disordered" evidence="1">
    <location>
        <begin position="60"/>
        <end position="83"/>
    </location>
</feature>
<evidence type="ECO:0000313" key="2">
    <source>
        <dbReference type="EMBL" id="RYQ92152.1"/>
    </source>
</evidence>
<accession>A0A444XR24</accession>
<feature type="compositionally biased region" description="Polar residues" evidence="1">
    <location>
        <begin position="63"/>
        <end position="75"/>
    </location>
</feature>
<dbReference type="Proteomes" id="UP000289738">
    <property type="component" value="Chromosome B09"/>
</dbReference>
<keyword evidence="3" id="KW-1185">Reference proteome</keyword>
<dbReference type="AlphaFoldDB" id="A0A444XR24"/>
<proteinExistence type="predicted"/>
<name>A0A444XR24_ARAHY</name>
<sequence>MQLRSGRIIHMADKVLNVNGGSATNDSAPVNVQPSDVISRSEWVVVNEINSFIPPIRFGGTSGVKNVQNPQQQSEYSRDYNVGSTSNASNSVAAFRQYVEESHRDLVNLLTQKMTTILNPMMADHEPKFDHLAREVERIARIVDYDEGERQDARGNNKGFENLFQNENDIFRNRKNPQLISRGQNIDDVLARLHANQVAHLAERVCQVEILKKEKEKYKNKRRLKSKPFSRNEKVSYVAMESSNEQFDLDAKVNLSELRKGSPYVCSLLKKIPNNEKSNDSKMKSGKRYSFDISNSDQIFNVSLKNKQLILPEGRTLLSVKDLKKILLDLIQEAIMEGQLKFDDGKKEMKVDSDHFYSEANFAELYFGVNMFGMSYDFDVALGDFE</sequence>
<protein>
    <submittedName>
        <fullName evidence="2">Uncharacterized protein</fullName>
    </submittedName>
</protein>
<gene>
    <name evidence="2" type="ORF">Ahy_B09g098307</name>
</gene>
<evidence type="ECO:0000313" key="3">
    <source>
        <dbReference type="Proteomes" id="UP000289738"/>
    </source>
</evidence>
<reference evidence="2 3" key="1">
    <citation type="submission" date="2019-01" db="EMBL/GenBank/DDBJ databases">
        <title>Sequencing of cultivated peanut Arachis hypogaea provides insights into genome evolution and oil improvement.</title>
        <authorList>
            <person name="Chen X."/>
        </authorList>
    </citation>
    <scope>NUCLEOTIDE SEQUENCE [LARGE SCALE GENOMIC DNA]</scope>
    <source>
        <strain evidence="3">cv. Fuhuasheng</strain>
        <tissue evidence="2">Leaves</tissue>
    </source>
</reference>
<comment type="caution">
    <text evidence="2">The sequence shown here is derived from an EMBL/GenBank/DDBJ whole genome shotgun (WGS) entry which is preliminary data.</text>
</comment>
<dbReference type="EMBL" id="SDMP01000019">
    <property type="protein sequence ID" value="RYQ92152.1"/>
    <property type="molecule type" value="Genomic_DNA"/>
</dbReference>
<evidence type="ECO:0000256" key="1">
    <source>
        <dbReference type="SAM" id="MobiDB-lite"/>
    </source>
</evidence>
<organism evidence="2 3">
    <name type="scientific">Arachis hypogaea</name>
    <name type="common">Peanut</name>
    <dbReference type="NCBI Taxonomy" id="3818"/>
    <lineage>
        <taxon>Eukaryota</taxon>
        <taxon>Viridiplantae</taxon>
        <taxon>Streptophyta</taxon>
        <taxon>Embryophyta</taxon>
        <taxon>Tracheophyta</taxon>
        <taxon>Spermatophyta</taxon>
        <taxon>Magnoliopsida</taxon>
        <taxon>eudicotyledons</taxon>
        <taxon>Gunneridae</taxon>
        <taxon>Pentapetalae</taxon>
        <taxon>rosids</taxon>
        <taxon>fabids</taxon>
        <taxon>Fabales</taxon>
        <taxon>Fabaceae</taxon>
        <taxon>Papilionoideae</taxon>
        <taxon>50 kb inversion clade</taxon>
        <taxon>dalbergioids sensu lato</taxon>
        <taxon>Dalbergieae</taxon>
        <taxon>Pterocarpus clade</taxon>
        <taxon>Arachis</taxon>
    </lineage>
</organism>